<feature type="domain" description="DUF7654" evidence="2">
    <location>
        <begin position="636"/>
        <end position="780"/>
    </location>
</feature>
<protein>
    <submittedName>
        <fullName evidence="4">Uncharacterized protein</fullName>
    </submittedName>
</protein>
<feature type="transmembrane region" description="Helical" evidence="1">
    <location>
        <begin position="304"/>
        <end position="322"/>
    </location>
</feature>
<sequence>MIDEMNDTGRRYSVSQRRVNDRWARHGIRLTAAVFFAGVASLFLLRWYVPIFNSLGVRIVEHPSRQVLLIRLLLIFTVMLLVSSWIFIGWNSVNEWLHRRRWWIGAGIIASATLLNLNGSSLNIWNAFLSKDQQENTVFGVPRVMRSDEYAVNTLFAFSQQYNDYGWFNHYIGNRASDMYIVKDAPIFTVAEIFRPFHWGYLLFGTERGLAFYWSSRLVVLFLVTYEFFLLITKSPNNDSAGHRMNSGQGSRGISVLCAILISFSPLVQWWFAVNNLVEMIIDVFGATLLFHLYLSTHKSVPRAYYAACILLCAGSFIWTLYPAWQIPVGYVLIALVIWQLTEHWGSIRMAALDWLVLALLCLVCLAVMGYIAYHSRDAINALLNTSYPGNRRCPGGNSQSCPGGGVQLSTLFDAPSNLALAFAAPGDAPELGYIIDFAPLGFVLAIINFICNKKKRFDVLLMTSLILTTILIVYSVFGFPAIIAKVIGLSMSTSKRATLGIELLNIILFSRSIVCREWKIKCAPAALASICVAGLCTWLVVARMQTILEDPAWLIIPLTASVTFVLYFGVCLVAIGSSIGTGGVASSASTMYGHLQRLYSMRVARLYACIASVIAFCVVFAGVCVNPIQLGANAISKQPIIIAARSIEDAGNPGVWITEGNRSGQLSNLLVANGLTTINALQVTPNQSLWKQLDPSGKLLNRYNRYAFIEFEITGQQLTLEEQITVLHPDVLRLRLNASQIANLGVTYLVSDKDLSQYSNGDHVFTQISVREGGYAVWHLS</sequence>
<dbReference type="Pfam" id="PF24672">
    <property type="entry name" value="DUF7654"/>
    <property type="match status" value="1"/>
</dbReference>
<keyword evidence="1" id="KW-0472">Membrane</keyword>
<dbReference type="RefSeq" id="WP_168984359.1">
    <property type="nucleotide sequence ID" value="NZ_JABAGI010000009.1"/>
</dbReference>
<feature type="transmembrane region" description="Helical" evidence="1">
    <location>
        <begin position="278"/>
        <end position="297"/>
    </location>
</feature>
<accession>A0A7X9RLB4</accession>
<feature type="transmembrane region" description="Helical" evidence="1">
    <location>
        <begin position="68"/>
        <end position="90"/>
    </location>
</feature>
<evidence type="ECO:0000259" key="3">
    <source>
        <dbReference type="Pfam" id="PF24677"/>
    </source>
</evidence>
<dbReference type="AlphaFoldDB" id="A0A7X9RLB4"/>
<organism evidence="4 5">
    <name type="scientific">Bifidobacterium thermophilum</name>
    <dbReference type="NCBI Taxonomy" id="33905"/>
    <lineage>
        <taxon>Bacteria</taxon>
        <taxon>Bacillati</taxon>
        <taxon>Actinomycetota</taxon>
        <taxon>Actinomycetes</taxon>
        <taxon>Bifidobacteriales</taxon>
        <taxon>Bifidobacteriaceae</taxon>
        <taxon>Bifidobacterium</taxon>
    </lineage>
</organism>
<feature type="transmembrane region" description="Helical" evidence="1">
    <location>
        <begin position="527"/>
        <end position="545"/>
    </location>
</feature>
<dbReference type="InterPro" id="IPR056074">
    <property type="entry name" value="DUF7657"/>
</dbReference>
<keyword evidence="1" id="KW-0812">Transmembrane</keyword>
<reference evidence="4 5" key="1">
    <citation type="submission" date="2020-04" db="EMBL/GenBank/DDBJ databases">
        <authorList>
            <person name="Hitch T.C.A."/>
            <person name="Wylensek D."/>
            <person name="Clavel T."/>
        </authorList>
    </citation>
    <scope>NUCLEOTIDE SEQUENCE [LARGE SCALE GENOMIC DNA]</scope>
    <source>
        <strain evidence="4 5">BSM-130-P53-3C</strain>
    </source>
</reference>
<evidence type="ECO:0000256" key="1">
    <source>
        <dbReference type="SAM" id="Phobius"/>
    </source>
</evidence>
<feature type="transmembrane region" description="Helical" evidence="1">
    <location>
        <begin position="607"/>
        <end position="629"/>
    </location>
</feature>
<feature type="transmembrane region" description="Helical" evidence="1">
    <location>
        <begin position="102"/>
        <end position="125"/>
    </location>
</feature>
<feature type="domain" description="DUF7657" evidence="3">
    <location>
        <begin position="101"/>
        <end position="512"/>
    </location>
</feature>
<proteinExistence type="predicted"/>
<dbReference type="Pfam" id="PF24677">
    <property type="entry name" value="DUF7657"/>
    <property type="match status" value="1"/>
</dbReference>
<feature type="transmembrane region" description="Helical" evidence="1">
    <location>
        <begin position="253"/>
        <end position="272"/>
    </location>
</feature>
<evidence type="ECO:0000313" key="5">
    <source>
        <dbReference type="Proteomes" id="UP000588369"/>
    </source>
</evidence>
<feature type="transmembrane region" description="Helical" evidence="1">
    <location>
        <begin position="328"/>
        <end position="346"/>
    </location>
</feature>
<keyword evidence="1" id="KW-1133">Transmembrane helix</keyword>
<evidence type="ECO:0000259" key="2">
    <source>
        <dbReference type="Pfam" id="PF24672"/>
    </source>
</evidence>
<dbReference type="EMBL" id="JABAGI010000009">
    <property type="protein sequence ID" value="NME62448.1"/>
    <property type="molecule type" value="Genomic_DNA"/>
</dbReference>
<feature type="transmembrane region" description="Helical" evidence="1">
    <location>
        <begin position="565"/>
        <end position="586"/>
    </location>
</feature>
<feature type="transmembrane region" description="Helical" evidence="1">
    <location>
        <begin position="432"/>
        <end position="451"/>
    </location>
</feature>
<feature type="transmembrane region" description="Helical" evidence="1">
    <location>
        <begin position="27"/>
        <end position="48"/>
    </location>
</feature>
<gene>
    <name evidence="4" type="ORF">HF844_06510</name>
</gene>
<evidence type="ECO:0000313" key="4">
    <source>
        <dbReference type="EMBL" id="NME62448.1"/>
    </source>
</evidence>
<dbReference type="Proteomes" id="UP000588369">
    <property type="component" value="Unassembled WGS sequence"/>
</dbReference>
<feature type="transmembrane region" description="Helical" evidence="1">
    <location>
        <begin position="498"/>
        <end position="515"/>
    </location>
</feature>
<feature type="transmembrane region" description="Helical" evidence="1">
    <location>
        <begin position="458"/>
        <end position="478"/>
    </location>
</feature>
<feature type="transmembrane region" description="Helical" evidence="1">
    <location>
        <begin position="353"/>
        <end position="374"/>
    </location>
</feature>
<feature type="transmembrane region" description="Helical" evidence="1">
    <location>
        <begin position="211"/>
        <end position="232"/>
    </location>
</feature>
<comment type="caution">
    <text evidence="4">The sequence shown here is derived from an EMBL/GenBank/DDBJ whole genome shotgun (WGS) entry which is preliminary data.</text>
</comment>
<name>A0A7X9RLB4_9BIFI</name>
<dbReference type="InterPro" id="IPR056071">
    <property type="entry name" value="DUF7654"/>
</dbReference>